<organism evidence="2 3">
    <name type="scientific">Zingiber officinale</name>
    <name type="common">Ginger</name>
    <name type="synonym">Amomum zingiber</name>
    <dbReference type="NCBI Taxonomy" id="94328"/>
    <lineage>
        <taxon>Eukaryota</taxon>
        <taxon>Viridiplantae</taxon>
        <taxon>Streptophyta</taxon>
        <taxon>Embryophyta</taxon>
        <taxon>Tracheophyta</taxon>
        <taxon>Spermatophyta</taxon>
        <taxon>Magnoliopsida</taxon>
        <taxon>Liliopsida</taxon>
        <taxon>Zingiberales</taxon>
        <taxon>Zingiberaceae</taxon>
        <taxon>Zingiber</taxon>
    </lineage>
</organism>
<accession>A0A8J5FI76</accession>
<comment type="caution">
    <text evidence="2">The sequence shown here is derived from an EMBL/GenBank/DDBJ whole genome shotgun (WGS) entry which is preliminary data.</text>
</comment>
<dbReference type="Proteomes" id="UP000734854">
    <property type="component" value="Unassembled WGS sequence"/>
</dbReference>
<keyword evidence="1" id="KW-0732">Signal</keyword>
<dbReference type="AlphaFoldDB" id="A0A8J5FI76"/>
<sequence>MAVTFHTIFPLLFVSAVPTAIFPSMPAEQKRQFSLVYVDFILSSLYLRRRLASFSEIGDSSSSGEKKSIDSLTVGDLIDEVARLAVSLSKRQSISPMDW</sequence>
<proteinExistence type="predicted"/>
<reference evidence="2 3" key="1">
    <citation type="submission" date="2020-08" db="EMBL/GenBank/DDBJ databases">
        <title>Plant Genome Project.</title>
        <authorList>
            <person name="Zhang R.-G."/>
        </authorList>
    </citation>
    <scope>NUCLEOTIDE SEQUENCE [LARGE SCALE GENOMIC DNA]</scope>
    <source>
        <tissue evidence="2">Rhizome</tissue>
    </source>
</reference>
<gene>
    <name evidence="2" type="ORF">ZIOFF_050016</name>
</gene>
<protein>
    <submittedName>
        <fullName evidence="2">Uncharacterized protein</fullName>
    </submittedName>
</protein>
<keyword evidence="3" id="KW-1185">Reference proteome</keyword>
<evidence type="ECO:0000256" key="1">
    <source>
        <dbReference type="SAM" id="SignalP"/>
    </source>
</evidence>
<feature type="signal peptide" evidence="1">
    <location>
        <begin position="1"/>
        <end position="16"/>
    </location>
</feature>
<dbReference type="EMBL" id="JACMSC010000014">
    <property type="protein sequence ID" value="KAG6488767.1"/>
    <property type="molecule type" value="Genomic_DNA"/>
</dbReference>
<feature type="chain" id="PRO_5035204762" evidence="1">
    <location>
        <begin position="17"/>
        <end position="99"/>
    </location>
</feature>
<name>A0A8J5FI76_ZINOF</name>
<evidence type="ECO:0000313" key="3">
    <source>
        <dbReference type="Proteomes" id="UP000734854"/>
    </source>
</evidence>
<evidence type="ECO:0000313" key="2">
    <source>
        <dbReference type="EMBL" id="KAG6488767.1"/>
    </source>
</evidence>